<dbReference type="SUPFAM" id="SSF46894">
    <property type="entry name" value="C-terminal effector domain of the bipartite response regulators"/>
    <property type="match status" value="1"/>
</dbReference>
<protein>
    <recommendedName>
        <fullName evidence="1">HTH luxR-type domain-containing protein</fullName>
    </recommendedName>
</protein>
<dbReference type="Proteomes" id="UP000094329">
    <property type="component" value="Unassembled WGS sequence"/>
</dbReference>
<gene>
    <name evidence="2" type="ORF">BGC07_00375</name>
</gene>
<dbReference type="SMART" id="SM00421">
    <property type="entry name" value="HTH_LUXR"/>
    <property type="match status" value="1"/>
</dbReference>
<reference evidence="2 3" key="1">
    <citation type="submission" date="2016-08" db="EMBL/GenBank/DDBJ databases">
        <title>Draft genome sequence of Candidatus Piscirickettsia litoralis, from seawater.</title>
        <authorList>
            <person name="Wan X."/>
            <person name="Lee A.J."/>
            <person name="Hou S."/>
            <person name="Donachie S.P."/>
        </authorList>
    </citation>
    <scope>NUCLEOTIDE SEQUENCE [LARGE SCALE GENOMIC DNA]</scope>
    <source>
        <strain evidence="2 3">Y2</strain>
    </source>
</reference>
<comment type="caution">
    <text evidence="2">The sequence shown here is derived from an EMBL/GenBank/DDBJ whole genome shotgun (WGS) entry which is preliminary data.</text>
</comment>
<dbReference type="Gene3D" id="1.10.10.10">
    <property type="entry name" value="Winged helix-like DNA-binding domain superfamily/Winged helix DNA-binding domain"/>
    <property type="match status" value="1"/>
</dbReference>
<name>A0ABX3A230_9GAMM</name>
<dbReference type="InterPro" id="IPR036388">
    <property type="entry name" value="WH-like_DNA-bd_sf"/>
</dbReference>
<dbReference type="EMBL" id="MDTU01000001">
    <property type="protein sequence ID" value="ODN41721.1"/>
    <property type="molecule type" value="Genomic_DNA"/>
</dbReference>
<evidence type="ECO:0000313" key="3">
    <source>
        <dbReference type="Proteomes" id="UP000094329"/>
    </source>
</evidence>
<accession>A0ABX3A230</accession>
<keyword evidence="3" id="KW-1185">Reference proteome</keyword>
<evidence type="ECO:0000313" key="2">
    <source>
        <dbReference type="EMBL" id="ODN41721.1"/>
    </source>
</evidence>
<organism evidence="2 3">
    <name type="scientific">Piscirickettsia litoralis</name>
    <dbReference type="NCBI Taxonomy" id="1891921"/>
    <lineage>
        <taxon>Bacteria</taxon>
        <taxon>Pseudomonadati</taxon>
        <taxon>Pseudomonadota</taxon>
        <taxon>Gammaproteobacteria</taxon>
        <taxon>Thiotrichales</taxon>
        <taxon>Piscirickettsiaceae</taxon>
        <taxon>Piscirickettsia</taxon>
    </lineage>
</organism>
<dbReference type="RefSeq" id="WP_069311523.1">
    <property type="nucleotide sequence ID" value="NZ_MDTU01000001.1"/>
</dbReference>
<evidence type="ECO:0000259" key="1">
    <source>
        <dbReference type="SMART" id="SM00421"/>
    </source>
</evidence>
<dbReference type="InterPro" id="IPR016032">
    <property type="entry name" value="Sig_transdc_resp-reg_C-effctor"/>
</dbReference>
<proteinExistence type="predicted"/>
<dbReference type="InterPro" id="IPR000792">
    <property type="entry name" value="Tscrpt_reg_LuxR_C"/>
</dbReference>
<sequence length="97" mass="11415">MSFFEEHQPIFFDETIIDKSLLLKKLHALEIERLSQSDWDYIHALAKCHNTKEIANSINRTSRTVDEKIRELKKRFDLNSRSDLINLAKILSDEVTV</sequence>
<feature type="domain" description="HTH luxR-type" evidence="1">
    <location>
        <begin position="31"/>
        <end position="88"/>
    </location>
</feature>